<accession>A0A158JF57</accession>
<comment type="caution">
    <text evidence="1">The sequence shown here is derived from an EMBL/GenBank/DDBJ whole genome shotgun (WGS) entry which is preliminary data.</text>
</comment>
<dbReference type="AlphaFoldDB" id="A0A158JF57"/>
<evidence type="ECO:0000313" key="2">
    <source>
        <dbReference type="Proteomes" id="UP000054977"/>
    </source>
</evidence>
<organism evidence="1 2">
    <name type="scientific">Caballeronia humi</name>
    <dbReference type="NCBI Taxonomy" id="326474"/>
    <lineage>
        <taxon>Bacteria</taxon>
        <taxon>Pseudomonadati</taxon>
        <taxon>Pseudomonadota</taxon>
        <taxon>Betaproteobacteria</taxon>
        <taxon>Burkholderiales</taxon>
        <taxon>Burkholderiaceae</taxon>
        <taxon>Caballeronia</taxon>
    </lineage>
</organism>
<protein>
    <submittedName>
        <fullName evidence="1">Uncharacterized protein</fullName>
    </submittedName>
</protein>
<name>A0A158JF57_9BURK</name>
<gene>
    <name evidence="1" type="ORF">AWB65_06531</name>
</gene>
<dbReference type="OrthoDB" id="7649992at2"/>
<keyword evidence="2" id="KW-1185">Reference proteome</keyword>
<dbReference type="Proteomes" id="UP000054977">
    <property type="component" value="Unassembled WGS sequence"/>
</dbReference>
<dbReference type="RefSeq" id="WP_087670983.1">
    <property type="nucleotide sequence ID" value="NZ_FCNW02000090.1"/>
</dbReference>
<dbReference type="EMBL" id="FCNW02000090">
    <property type="protein sequence ID" value="SAL67518.1"/>
    <property type="molecule type" value="Genomic_DNA"/>
</dbReference>
<proteinExistence type="predicted"/>
<evidence type="ECO:0000313" key="1">
    <source>
        <dbReference type="EMBL" id="SAL67518.1"/>
    </source>
</evidence>
<sequence>MKFWPKASPVLRLQNLIHEGAHAFDHQIGDAGYFSYNTCAETAKTEKLTSQRLGTPDSYSCFVHYLKYDTGIKSRAESYKGKTLNVTQDPGGPIDLDGTDEKTPMFRIDGVPPFGNFQFRWVIADAADNRYLMRSDTGNPFEFGNHTAAYIGAATRTSLKTRGVTAATMICRAMIPTQTDIVQELTVQFIGV</sequence>
<reference evidence="1" key="1">
    <citation type="submission" date="2016-01" db="EMBL/GenBank/DDBJ databases">
        <authorList>
            <person name="Peeters C."/>
        </authorList>
    </citation>
    <scope>NUCLEOTIDE SEQUENCE [LARGE SCALE GENOMIC DNA]</scope>
    <source>
        <strain evidence="1">LMG 22934</strain>
    </source>
</reference>